<dbReference type="PROSITE" id="PS51187">
    <property type="entry name" value="AUTOINDUCER_SYNTH_2"/>
    <property type="match status" value="1"/>
</dbReference>
<gene>
    <name evidence="7" type="primary">bjaI_1</name>
    <name evidence="7" type="ORF">MBLL_00744</name>
</gene>
<accession>A0A679JSJ5</accession>
<evidence type="ECO:0000313" key="7">
    <source>
        <dbReference type="EMBL" id="CAA2137615.1"/>
    </source>
</evidence>
<dbReference type="PANTHER" id="PTHR39322">
    <property type="entry name" value="ACYL-HOMOSERINE-LACTONE SYNTHASE"/>
    <property type="match status" value="1"/>
</dbReference>
<dbReference type="PRINTS" id="PR01549">
    <property type="entry name" value="AUTOINDCRSYN"/>
</dbReference>
<protein>
    <recommendedName>
        <fullName evidence="6">Acyl-homoserine-lactone synthase</fullName>
        <ecNumber evidence="6">2.3.1.184</ecNumber>
    </recommendedName>
    <alternativeName>
        <fullName evidence="6">Autoinducer synthesis protein</fullName>
    </alternativeName>
</protein>
<keyword evidence="4 5" id="KW-0071">Autoinducer synthesis</keyword>
<dbReference type="Pfam" id="PF00765">
    <property type="entry name" value="Autoind_synth"/>
    <property type="match status" value="1"/>
</dbReference>
<evidence type="ECO:0000256" key="5">
    <source>
        <dbReference type="PROSITE-ProRule" id="PRU00533"/>
    </source>
</evidence>
<evidence type="ECO:0000256" key="4">
    <source>
        <dbReference type="ARBA" id="ARBA00022929"/>
    </source>
</evidence>
<geneLocation type="plasmid" evidence="7">
    <name>1</name>
</geneLocation>
<dbReference type="GO" id="GO:0061579">
    <property type="term" value="F:N-acyl homoserine lactone synthase activity"/>
    <property type="evidence" value="ECO:0007669"/>
    <property type="project" value="UniProtKB-UniRule"/>
</dbReference>
<dbReference type="AlphaFoldDB" id="A0A679JSJ5"/>
<dbReference type="RefSeq" id="WP_339159324.1">
    <property type="nucleotide sequence ID" value="NZ_LR743510.1"/>
</dbReference>
<dbReference type="GO" id="GO:0009372">
    <property type="term" value="P:quorum sensing"/>
    <property type="evidence" value="ECO:0007669"/>
    <property type="project" value="UniProtKB-UniRule"/>
</dbReference>
<keyword evidence="1 5" id="KW-0673">Quorum sensing</keyword>
<keyword evidence="3 6" id="KW-0949">S-adenosyl-L-methionine</keyword>
<proteinExistence type="inferred from homology"/>
<dbReference type="InterPro" id="IPR016181">
    <property type="entry name" value="Acyl_CoA_acyltransferase"/>
</dbReference>
<dbReference type="InterPro" id="IPR001690">
    <property type="entry name" value="Autoind_synthase"/>
</dbReference>
<organism evidence="7">
    <name type="scientific">Methylobacterium bullatum</name>
    <dbReference type="NCBI Taxonomy" id="570505"/>
    <lineage>
        <taxon>Bacteria</taxon>
        <taxon>Pseudomonadati</taxon>
        <taxon>Pseudomonadota</taxon>
        <taxon>Alphaproteobacteria</taxon>
        <taxon>Hyphomicrobiales</taxon>
        <taxon>Methylobacteriaceae</taxon>
        <taxon>Methylobacterium</taxon>
    </lineage>
</organism>
<dbReference type="SUPFAM" id="SSF55729">
    <property type="entry name" value="Acyl-CoA N-acyltransferases (Nat)"/>
    <property type="match status" value="1"/>
</dbReference>
<evidence type="ECO:0000256" key="3">
    <source>
        <dbReference type="ARBA" id="ARBA00022691"/>
    </source>
</evidence>
<evidence type="ECO:0000256" key="1">
    <source>
        <dbReference type="ARBA" id="ARBA00022654"/>
    </source>
</evidence>
<evidence type="ECO:0000256" key="2">
    <source>
        <dbReference type="ARBA" id="ARBA00022679"/>
    </source>
</evidence>
<keyword evidence="7" id="KW-0012">Acyltransferase</keyword>
<dbReference type="EC" id="2.3.1.184" evidence="6"/>
<name>A0A679JSJ5_9HYPH</name>
<dbReference type="Gene3D" id="3.40.630.30">
    <property type="match status" value="1"/>
</dbReference>
<sequence length="219" mass="24941">MVLVIDDTNISQFYDVMEKVYRFRHALFVERLKWEECRRIDDREIDQFDGPGCIHLVRMDAGAVAAYSRLLPTTKPHLLNTIYPHIVQRGPIPTGPRIYEWTRCGTLPSRREGRTCIIDPATAEIFTAVADTVVDRGLEGLLVQTHPLLVNRLMSCGWDVQPLGLPVKYLGHSIFPVYARLTSQTAMISRRFFGLDQLAVVATIPETEPYFGVDQRLRA</sequence>
<reference evidence="7" key="1">
    <citation type="submission" date="2019-12" db="EMBL/GenBank/DDBJ databases">
        <authorList>
            <person name="Cremers G."/>
        </authorList>
    </citation>
    <scope>NUCLEOTIDE SEQUENCE</scope>
    <source>
        <strain evidence="7">Mbul2</strain>
        <plasmid evidence="7">1</plasmid>
    </source>
</reference>
<keyword evidence="2 6" id="KW-0808">Transferase</keyword>
<keyword evidence="7" id="KW-0614">Plasmid</keyword>
<dbReference type="GO" id="GO:0007165">
    <property type="term" value="P:signal transduction"/>
    <property type="evidence" value="ECO:0007669"/>
    <property type="project" value="TreeGrafter"/>
</dbReference>
<comment type="catalytic activity">
    <reaction evidence="6">
        <text>a fatty acyl-[ACP] + S-adenosyl-L-methionine = an N-acyl-L-homoserine lactone + S-methyl-5'-thioadenosine + holo-[ACP] + H(+)</text>
        <dbReference type="Rhea" id="RHEA:10096"/>
        <dbReference type="Rhea" id="RHEA-COMP:9685"/>
        <dbReference type="Rhea" id="RHEA-COMP:14125"/>
        <dbReference type="ChEBI" id="CHEBI:15378"/>
        <dbReference type="ChEBI" id="CHEBI:17509"/>
        <dbReference type="ChEBI" id="CHEBI:55474"/>
        <dbReference type="ChEBI" id="CHEBI:59789"/>
        <dbReference type="ChEBI" id="CHEBI:64479"/>
        <dbReference type="ChEBI" id="CHEBI:138651"/>
        <dbReference type="EC" id="2.3.1.184"/>
    </reaction>
</comment>
<comment type="similarity">
    <text evidence="5 6">Belongs to the autoinducer synthase family.</text>
</comment>
<dbReference type="EMBL" id="LR743510">
    <property type="protein sequence ID" value="CAA2137615.1"/>
    <property type="molecule type" value="Genomic_DNA"/>
</dbReference>
<evidence type="ECO:0000256" key="6">
    <source>
        <dbReference type="RuleBase" id="RU361135"/>
    </source>
</evidence>
<dbReference type="PANTHER" id="PTHR39322:SF1">
    <property type="entry name" value="ISOVALERYL-HOMOSERINE LACTONE SYNTHASE"/>
    <property type="match status" value="1"/>
</dbReference>